<keyword evidence="3" id="KW-1185">Reference proteome</keyword>
<protein>
    <submittedName>
        <fullName evidence="2">Uncharacterized protein</fullName>
    </submittedName>
</protein>
<evidence type="ECO:0000313" key="2">
    <source>
        <dbReference type="EMBL" id="MBB4657614.1"/>
    </source>
</evidence>
<feature type="region of interest" description="Disordered" evidence="1">
    <location>
        <begin position="19"/>
        <end position="45"/>
    </location>
</feature>
<accession>A0A840I030</accession>
<dbReference type="RefSeq" id="WP_183814846.1">
    <property type="nucleotide sequence ID" value="NZ_JACHOB010000001.1"/>
</dbReference>
<gene>
    <name evidence="2" type="ORF">GGQ59_000114</name>
</gene>
<comment type="caution">
    <text evidence="2">The sequence shown here is derived from an EMBL/GenBank/DDBJ whole genome shotgun (WGS) entry which is preliminary data.</text>
</comment>
<dbReference type="Proteomes" id="UP000563524">
    <property type="component" value="Unassembled WGS sequence"/>
</dbReference>
<dbReference type="AlphaFoldDB" id="A0A840I030"/>
<organism evidence="2 3">
    <name type="scientific">Parvularcula dongshanensis</name>
    <dbReference type="NCBI Taxonomy" id="1173995"/>
    <lineage>
        <taxon>Bacteria</taxon>
        <taxon>Pseudomonadati</taxon>
        <taxon>Pseudomonadota</taxon>
        <taxon>Alphaproteobacteria</taxon>
        <taxon>Parvularculales</taxon>
        <taxon>Parvularculaceae</taxon>
        <taxon>Parvularcula</taxon>
    </lineage>
</organism>
<reference evidence="2 3" key="1">
    <citation type="submission" date="2020-08" db="EMBL/GenBank/DDBJ databases">
        <title>Genomic Encyclopedia of Type Strains, Phase IV (KMG-IV): sequencing the most valuable type-strain genomes for metagenomic binning, comparative biology and taxonomic classification.</title>
        <authorList>
            <person name="Goeker M."/>
        </authorList>
    </citation>
    <scope>NUCLEOTIDE SEQUENCE [LARGE SCALE GENOMIC DNA]</scope>
    <source>
        <strain evidence="2 3">DSM 102850</strain>
    </source>
</reference>
<proteinExistence type="predicted"/>
<name>A0A840I030_9PROT</name>
<evidence type="ECO:0000313" key="3">
    <source>
        <dbReference type="Proteomes" id="UP000563524"/>
    </source>
</evidence>
<dbReference type="EMBL" id="JACHOB010000001">
    <property type="protein sequence ID" value="MBB4657614.1"/>
    <property type="molecule type" value="Genomic_DNA"/>
</dbReference>
<evidence type="ECO:0000256" key="1">
    <source>
        <dbReference type="SAM" id="MobiDB-lite"/>
    </source>
</evidence>
<sequence length="162" mass="16556">MRRILPLLLILAACATGTQTTPGRSARQGPLLAQSEAPDPGPLEDVDIPPGRCGLILWTRAGASAVPIFRSIDDGSASMVIEGERVALNLVGRGGETRLGIPAIQRFDGVLSTAGPVQVSVESRWGEAFPAGAYVSSAAVTVAGADGWSRVVPTAGIAGCKP</sequence>